<gene>
    <name evidence="2" type="ORF">K0M31_002951</name>
</gene>
<accession>A0AA40G079</accession>
<name>A0AA40G079_9HYME</name>
<protein>
    <submittedName>
        <fullName evidence="2">Uncharacterized protein</fullName>
    </submittedName>
</protein>
<proteinExistence type="predicted"/>
<feature type="non-terminal residue" evidence="2">
    <location>
        <position position="1"/>
    </location>
</feature>
<evidence type="ECO:0000313" key="2">
    <source>
        <dbReference type="EMBL" id="KAK1128493.1"/>
    </source>
</evidence>
<feature type="region of interest" description="Disordered" evidence="1">
    <location>
        <begin position="79"/>
        <end position="152"/>
    </location>
</feature>
<dbReference type="AlphaFoldDB" id="A0AA40G079"/>
<comment type="caution">
    <text evidence="2">The sequence shown here is derived from an EMBL/GenBank/DDBJ whole genome shotgun (WGS) entry which is preliminary data.</text>
</comment>
<evidence type="ECO:0000313" key="3">
    <source>
        <dbReference type="Proteomes" id="UP001177670"/>
    </source>
</evidence>
<reference evidence="2" key="1">
    <citation type="submission" date="2021-10" db="EMBL/GenBank/DDBJ databases">
        <title>Melipona bicolor Genome sequencing and assembly.</title>
        <authorList>
            <person name="Araujo N.S."/>
            <person name="Arias M.C."/>
        </authorList>
    </citation>
    <scope>NUCLEOTIDE SEQUENCE</scope>
    <source>
        <strain evidence="2">USP_2M_L1-L4_2017</strain>
        <tissue evidence="2">Whole body</tissue>
    </source>
</reference>
<evidence type="ECO:0000256" key="1">
    <source>
        <dbReference type="SAM" id="MobiDB-lite"/>
    </source>
</evidence>
<organism evidence="2 3">
    <name type="scientific">Melipona bicolor</name>
    <dbReference type="NCBI Taxonomy" id="60889"/>
    <lineage>
        <taxon>Eukaryota</taxon>
        <taxon>Metazoa</taxon>
        <taxon>Ecdysozoa</taxon>
        <taxon>Arthropoda</taxon>
        <taxon>Hexapoda</taxon>
        <taxon>Insecta</taxon>
        <taxon>Pterygota</taxon>
        <taxon>Neoptera</taxon>
        <taxon>Endopterygota</taxon>
        <taxon>Hymenoptera</taxon>
        <taxon>Apocrita</taxon>
        <taxon>Aculeata</taxon>
        <taxon>Apoidea</taxon>
        <taxon>Anthophila</taxon>
        <taxon>Apidae</taxon>
        <taxon>Melipona</taxon>
    </lineage>
</organism>
<dbReference type="Proteomes" id="UP001177670">
    <property type="component" value="Unassembled WGS sequence"/>
</dbReference>
<sequence length="241" mass="26972">MKLLSSTDVRDELSPRRGPGCDFARRVCELLEAETGRREVCVHGKFKAAWKEFGRKFTSTLKLKHGIWIVFCGSELNSRAGNKSRNNNRDGGIAATSRHDKVELTNSTNVTRSKPIANPAIPSGFRNSKFHVTESPRKPRPSNTNNNPNPLALYRQYTRSQYTREEDELDSSGDLTCFLMISLPQNPSFASSMMPSQNVPVQTSQNFPTTFQQPHTIAQQMQTTPFAGYPANPQGTPRVLQ</sequence>
<dbReference type="EMBL" id="JAHYIQ010000010">
    <property type="protein sequence ID" value="KAK1128493.1"/>
    <property type="molecule type" value="Genomic_DNA"/>
</dbReference>
<feature type="compositionally biased region" description="Low complexity" evidence="1">
    <location>
        <begin position="141"/>
        <end position="150"/>
    </location>
</feature>
<keyword evidence="3" id="KW-1185">Reference proteome</keyword>